<dbReference type="GO" id="GO:0006310">
    <property type="term" value="P:DNA recombination"/>
    <property type="evidence" value="ECO:0007669"/>
    <property type="project" value="TreeGrafter"/>
</dbReference>
<dbReference type="GO" id="GO:0004386">
    <property type="term" value="F:helicase activity"/>
    <property type="evidence" value="ECO:0007669"/>
    <property type="project" value="UniProtKB-KW"/>
</dbReference>
<dbReference type="PIRSF" id="PIRSF000980">
    <property type="entry name" value="RecC"/>
    <property type="match status" value="1"/>
</dbReference>
<dbReference type="InterPro" id="IPR006697">
    <property type="entry name" value="RecC"/>
</dbReference>
<evidence type="ECO:0000259" key="10">
    <source>
        <dbReference type="Pfam" id="PF17946"/>
    </source>
</evidence>
<dbReference type="InterPro" id="IPR041500">
    <property type="entry name" value="RecC_C"/>
</dbReference>
<dbReference type="PANTHER" id="PTHR30591:SF1">
    <property type="entry name" value="RECBCD ENZYME SUBUNIT RECC"/>
    <property type="match status" value="1"/>
</dbReference>
<comment type="caution">
    <text evidence="11">The sequence shown here is derived from an EMBL/GenBank/DDBJ whole genome shotgun (WGS) entry which is preliminary data.</text>
</comment>
<dbReference type="Gene3D" id="3.40.50.300">
    <property type="entry name" value="P-loop containing nucleotide triphosphate hydrolases"/>
    <property type="match status" value="2"/>
</dbReference>
<protein>
    <submittedName>
        <fullName evidence="11">Exodeoxyribonuclease V subunit gamma</fullName>
        <ecNumber evidence="11">3.1.11.5</ecNumber>
    </submittedName>
</protein>
<keyword evidence="7" id="KW-0067">ATP-binding</keyword>
<dbReference type="GO" id="GO:0005524">
    <property type="term" value="F:ATP binding"/>
    <property type="evidence" value="ECO:0007669"/>
    <property type="project" value="UniProtKB-KW"/>
</dbReference>
<reference evidence="11 12" key="1">
    <citation type="submission" date="2020-08" db="EMBL/GenBank/DDBJ databases">
        <title>Bridging the membrane lipid divide: bacteria of the FCB group superphylum have the potential to synthesize archaeal ether lipids.</title>
        <authorList>
            <person name="Villanueva L."/>
            <person name="Von Meijenfeldt F.A.B."/>
            <person name="Westbye A.B."/>
            <person name="Yadav S."/>
            <person name="Hopmans E.C."/>
            <person name="Dutilh B.E."/>
            <person name="Sinninghe Damste J.S."/>
        </authorList>
    </citation>
    <scope>NUCLEOTIDE SEQUENCE [LARGE SCALE GENOMIC DNA]</scope>
    <source>
        <strain evidence="11">NIOZ-UU30</strain>
    </source>
</reference>
<dbReference type="PANTHER" id="PTHR30591">
    <property type="entry name" value="RECBCD ENZYME SUBUNIT RECC"/>
    <property type="match status" value="1"/>
</dbReference>
<dbReference type="Gene3D" id="1.10.10.990">
    <property type="match status" value="1"/>
</dbReference>
<dbReference type="NCBIfam" id="TIGR01450">
    <property type="entry name" value="recC"/>
    <property type="match status" value="1"/>
</dbReference>
<dbReference type="GO" id="GO:0003677">
    <property type="term" value="F:DNA binding"/>
    <property type="evidence" value="ECO:0007669"/>
    <property type="project" value="UniProtKB-KW"/>
</dbReference>
<evidence type="ECO:0000256" key="9">
    <source>
        <dbReference type="ARBA" id="ARBA00023204"/>
    </source>
</evidence>
<keyword evidence="8" id="KW-0238">DNA-binding</keyword>
<keyword evidence="3" id="KW-0227">DNA damage</keyword>
<dbReference type="Proteomes" id="UP000603434">
    <property type="component" value="Unassembled WGS sequence"/>
</dbReference>
<dbReference type="SUPFAM" id="SSF52980">
    <property type="entry name" value="Restriction endonuclease-like"/>
    <property type="match status" value="1"/>
</dbReference>
<dbReference type="Gene3D" id="3.40.50.10930">
    <property type="match status" value="1"/>
</dbReference>
<evidence type="ECO:0000256" key="2">
    <source>
        <dbReference type="ARBA" id="ARBA00022741"/>
    </source>
</evidence>
<keyword evidence="9" id="KW-0234">DNA repair</keyword>
<dbReference type="InterPro" id="IPR013986">
    <property type="entry name" value="DExx_box_DNA_helicase_dom_sf"/>
</dbReference>
<name>A0A8J6NSV7_9BACT</name>
<dbReference type="Pfam" id="PF04257">
    <property type="entry name" value="Exonuc_V_gamma"/>
    <property type="match status" value="1"/>
</dbReference>
<feature type="domain" description="RecC C-terminal" evidence="10">
    <location>
        <begin position="801"/>
        <end position="1022"/>
    </location>
</feature>
<evidence type="ECO:0000256" key="3">
    <source>
        <dbReference type="ARBA" id="ARBA00022763"/>
    </source>
</evidence>
<dbReference type="EC" id="3.1.11.5" evidence="11"/>
<accession>A0A8J6NSV7</accession>
<gene>
    <name evidence="11" type="primary">recC</name>
    <name evidence="11" type="ORF">H8E23_09405</name>
</gene>
<evidence type="ECO:0000256" key="4">
    <source>
        <dbReference type="ARBA" id="ARBA00022801"/>
    </source>
</evidence>
<keyword evidence="2" id="KW-0547">Nucleotide-binding</keyword>
<evidence type="ECO:0000256" key="8">
    <source>
        <dbReference type="ARBA" id="ARBA00023125"/>
    </source>
</evidence>
<evidence type="ECO:0000313" key="11">
    <source>
        <dbReference type="EMBL" id="MBC8361602.1"/>
    </source>
</evidence>
<dbReference type="GO" id="GO:0006281">
    <property type="term" value="P:DNA repair"/>
    <property type="evidence" value="ECO:0007669"/>
    <property type="project" value="UniProtKB-KW"/>
</dbReference>
<keyword evidence="5" id="KW-0347">Helicase</keyword>
<organism evidence="11 12">
    <name type="scientific">Candidatus Desulfatibia profunda</name>
    <dbReference type="NCBI Taxonomy" id="2841695"/>
    <lineage>
        <taxon>Bacteria</taxon>
        <taxon>Pseudomonadati</taxon>
        <taxon>Thermodesulfobacteriota</taxon>
        <taxon>Desulfobacteria</taxon>
        <taxon>Desulfobacterales</taxon>
        <taxon>Desulfobacterales incertae sedis</taxon>
        <taxon>Candidatus Desulfatibia</taxon>
    </lineage>
</organism>
<evidence type="ECO:0000256" key="1">
    <source>
        <dbReference type="ARBA" id="ARBA00022722"/>
    </source>
</evidence>
<sequence>MIHYLNIYTSNRLEILAEQLARIVREPLPSAISPEIIVVQSRGMEQWVSMALARHNGICANCAFLFPNAFLQELFKNLVPELPDKTAFDPAVLTFRVMKMLPTCIQKPGFESLRTYLENDSNNLKLFQISEKIADLYDQYLVFRPEMIFDWEQGREDHWQARLWRLLVSGQEPLHRARLRKALIEKIKKEPDDMESFPGRVSIFGISYLPPFYLEVFVEISRLNQLNLFLMNPCKEYWADIVADRDIKKIRQKYSDLTDFNSELYLEKGNRLLASMGALGRDFQRLVSGLDGRIYEQYEDPVGQDVLAKIQADILSLKDRGIPDGSNSFSHAESFIRPPDHHDFKKDIDTSIQVHSCHSPMREIEALHDNLLAMFEEDPDLEPRDIIVMTPDMELYGPYIRAVFGAQIDEALRIPFSIADQSIRTESRVIDGFLSILDLPNSRFSVSCVLSLLQVPGIKEKFGLSQSDIEIAEHWIKATHIRWGVDAQHRDKLGLPSFSENTWRAGIERLLLGYALPGANRRMFAGILPYDHIEGSDARILGKFLEFLERLFDTAGTLQQKRCLTAWHATLFDIIEQFFALDEESERDMQVLRRRIDELTQYQDLSGFDTSIEIHVIRSYLGNLLKREPFRTGFITSGVTFCAMLPMRSIPFKVICLVGMDSDAFPRESKQLHFDLMAQKPRSGDRSRRNDDKYMFLEALISARKKLYISFVGQSIQDNTQAPPSVLVSELLDYVQDGFGLSSEQVITRHRLQAFSPAYFTENTGLFSYSKENFAAADSRPESHKVQPLISARLAEPTAEWKRIDIDMLCAFFRNPARFLLEKRLGIYLAETTTIPEEREHFSLSGLEEYLLGQDLVENSLSGMNLADELPLYRAEGRLPHGNVGEMVYNEMSVDAKMFARKITKYTKGELPEALKVDLEIAGFHLTGRIANLNEGGLIRIHYAGMKSKYLLNTWIYHLILCVLVEDQHLPGSLLICRDAARKFDRVQNSLDTIEHLLSLYWKGMSEPLQFFPESSFEYAQRILNKKQTVPVALNAARQKWLKSDFSHGESEDPYYDLCFRNIDPIDEKFQSTAKDVFAPLLGHCREIIL</sequence>
<dbReference type="GO" id="GO:0009338">
    <property type="term" value="C:exodeoxyribonuclease V complex"/>
    <property type="evidence" value="ECO:0007669"/>
    <property type="project" value="InterPro"/>
</dbReference>
<keyword evidence="1" id="KW-0540">Nuclease</keyword>
<dbReference type="InterPro" id="IPR011335">
    <property type="entry name" value="Restrct_endonuc-II-like"/>
</dbReference>
<evidence type="ECO:0000313" key="12">
    <source>
        <dbReference type="Proteomes" id="UP000603434"/>
    </source>
</evidence>
<evidence type="ECO:0000256" key="6">
    <source>
        <dbReference type="ARBA" id="ARBA00022839"/>
    </source>
</evidence>
<evidence type="ECO:0000256" key="5">
    <source>
        <dbReference type="ARBA" id="ARBA00022806"/>
    </source>
</evidence>
<keyword evidence="6" id="KW-0269">Exonuclease</keyword>
<dbReference type="SUPFAM" id="SSF52540">
    <property type="entry name" value="P-loop containing nucleoside triphosphate hydrolases"/>
    <property type="match status" value="2"/>
</dbReference>
<dbReference type="EMBL" id="JACNJH010000140">
    <property type="protein sequence ID" value="MBC8361602.1"/>
    <property type="molecule type" value="Genomic_DNA"/>
</dbReference>
<evidence type="ECO:0000256" key="7">
    <source>
        <dbReference type="ARBA" id="ARBA00022840"/>
    </source>
</evidence>
<dbReference type="Pfam" id="PF17946">
    <property type="entry name" value="RecC_C"/>
    <property type="match status" value="1"/>
</dbReference>
<proteinExistence type="inferred from homology"/>
<dbReference type="Gene3D" id="1.10.10.160">
    <property type="match status" value="1"/>
</dbReference>
<keyword evidence="4 11" id="KW-0378">Hydrolase</keyword>
<dbReference type="HAMAP" id="MF_01486">
    <property type="entry name" value="RecC"/>
    <property type="match status" value="1"/>
</dbReference>
<dbReference type="GO" id="GO:0008854">
    <property type="term" value="F:exodeoxyribonuclease V activity"/>
    <property type="evidence" value="ECO:0007669"/>
    <property type="project" value="UniProtKB-EC"/>
</dbReference>
<dbReference type="InterPro" id="IPR027417">
    <property type="entry name" value="P-loop_NTPase"/>
</dbReference>
<dbReference type="AlphaFoldDB" id="A0A8J6NSV7"/>